<dbReference type="PANTHER" id="PTHR38436">
    <property type="entry name" value="POLYKETIDE CYCLASE SNOAL-LIKE DOMAIN"/>
    <property type="match status" value="1"/>
</dbReference>
<sequence length="138" mass="15868">MIPNRMEKVTVLLDQVWSQGILTPVDTLLAPNYTIKHDPGDPWAGHILDHAQYKERVVQSRAPFPDQRFDIREMVEADDHVVVAWHWHGTHRGQIHGFAPTGNVLTTTGMTLYYFEGDRISAHWQEVDRLGLYQQLAV</sequence>
<accession>A0A8A4TQS1</accession>
<dbReference type="Proteomes" id="UP000663929">
    <property type="component" value="Chromosome"/>
</dbReference>
<proteinExistence type="predicted"/>
<dbReference type="AlphaFoldDB" id="A0A8A4TQS1"/>
<organism evidence="1 2">
    <name type="scientific">Sulfidibacter corallicola</name>
    <dbReference type="NCBI Taxonomy" id="2818388"/>
    <lineage>
        <taxon>Bacteria</taxon>
        <taxon>Pseudomonadati</taxon>
        <taxon>Acidobacteriota</taxon>
        <taxon>Holophagae</taxon>
        <taxon>Acanthopleuribacterales</taxon>
        <taxon>Acanthopleuribacteraceae</taxon>
        <taxon>Sulfidibacter</taxon>
    </lineage>
</organism>
<evidence type="ECO:0000313" key="1">
    <source>
        <dbReference type="EMBL" id="QTD52319.1"/>
    </source>
</evidence>
<protein>
    <submittedName>
        <fullName evidence="1">Ester cyclase</fullName>
    </submittedName>
</protein>
<dbReference type="Gene3D" id="3.10.450.50">
    <property type="match status" value="1"/>
</dbReference>
<dbReference type="KEGG" id="scor:J3U87_07575"/>
<dbReference type="InterPro" id="IPR032710">
    <property type="entry name" value="NTF2-like_dom_sf"/>
</dbReference>
<dbReference type="InterPro" id="IPR009959">
    <property type="entry name" value="Cyclase_SnoaL-like"/>
</dbReference>
<reference evidence="1" key="1">
    <citation type="submission" date="2021-03" db="EMBL/GenBank/DDBJ databases">
        <title>Acanthopleuribacteraceae sp. M133.</title>
        <authorList>
            <person name="Wang G."/>
        </authorList>
    </citation>
    <scope>NUCLEOTIDE SEQUENCE</scope>
    <source>
        <strain evidence="1">M133</strain>
    </source>
</reference>
<dbReference type="RefSeq" id="WP_237382428.1">
    <property type="nucleotide sequence ID" value="NZ_CP071793.1"/>
</dbReference>
<dbReference type="PANTHER" id="PTHR38436:SF1">
    <property type="entry name" value="ESTER CYCLASE"/>
    <property type="match status" value="1"/>
</dbReference>
<dbReference type="GO" id="GO:0030638">
    <property type="term" value="P:polyketide metabolic process"/>
    <property type="evidence" value="ECO:0007669"/>
    <property type="project" value="InterPro"/>
</dbReference>
<name>A0A8A4TQS1_SULCO</name>
<dbReference type="SUPFAM" id="SSF54427">
    <property type="entry name" value="NTF2-like"/>
    <property type="match status" value="1"/>
</dbReference>
<dbReference type="Pfam" id="PF07366">
    <property type="entry name" value="SnoaL"/>
    <property type="match status" value="1"/>
</dbReference>
<gene>
    <name evidence="1" type="ORF">J3U87_07575</name>
</gene>
<keyword evidence="2" id="KW-1185">Reference proteome</keyword>
<evidence type="ECO:0000313" key="2">
    <source>
        <dbReference type="Proteomes" id="UP000663929"/>
    </source>
</evidence>
<dbReference type="EMBL" id="CP071793">
    <property type="protein sequence ID" value="QTD52319.1"/>
    <property type="molecule type" value="Genomic_DNA"/>
</dbReference>